<comment type="caution">
    <text evidence="4">The sequence shown here is derived from an EMBL/GenBank/DDBJ whole genome shotgun (WGS) entry which is preliminary data.</text>
</comment>
<reference evidence="4 5" key="1">
    <citation type="journal article" date="2019" name="Int. J. Syst. Evol. Microbiol.">
        <title>The Global Catalogue of Microorganisms (GCM) 10K type strain sequencing project: providing services to taxonomists for standard genome sequencing and annotation.</title>
        <authorList>
            <consortium name="The Broad Institute Genomics Platform"/>
            <consortium name="The Broad Institute Genome Sequencing Center for Infectious Disease"/>
            <person name="Wu L."/>
            <person name="Ma J."/>
        </authorList>
    </citation>
    <scope>NUCLEOTIDE SEQUENCE [LARGE SCALE GENOMIC DNA]</scope>
    <source>
        <strain evidence="4 5">CGMCC 1.12553</strain>
    </source>
</reference>
<dbReference type="SUPFAM" id="SSF56349">
    <property type="entry name" value="DNA breaking-rejoining enzymes"/>
    <property type="match status" value="1"/>
</dbReference>
<dbReference type="Pfam" id="PF00589">
    <property type="entry name" value="Phage_integrase"/>
    <property type="match status" value="1"/>
</dbReference>
<evidence type="ECO:0000256" key="2">
    <source>
        <dbReference type="SAM" id="MobiDB-lite"/>
    </source>
</evidence>
<evidence type="ECO:0000259" key="3">
    <source>
        <dbReference type="PROSITE" id="PS51898"/>
    </source>
</evidence>
<organism evidence="4 5">
    <name type="scientific">Halobium salinum</name>
    <dbReference type="NCBI Taxonomy" id="1364940"/>
    <lineage>
        <taxon>Archaea</taxon>
        <taxon>Methanobacteriati</taxon>
        <taxon>Methanobacteriota</taxon>
        <taxon>Stenosarchaea group</taxon>
        <taxon>Halobacteria</taxon>
        <taxon>Halobacteriales</taxon>
        <taxon>Haloferacaceae</taxon>
        <taxon>Halobium</taxon>
    </lineage>
</organism>
<dbReference type="PROSITE" id="PS51898">
    <property type="entry name" value="TYR_RECOMBINASE"/>
    <property type="match status" value="1"/>
</dbReference>
<feature type="domain" description="Tyr recombinase" evidence="3">
    <location>
        <begin position="45"/>
        <end position="260"/>
    </location>
</feature>
<keyword evidence="5" id="KW-1185">Reference proteome</keyword>
<evidence type="ECO:0000313" key="5">
    <source>
        <dbReference type="Proteomes" id="UP001595921"/>
    </source>
</evidence>
<protein>
    <submittedName>
        <fullName evidence="4">Tyrosine-type recombinase/integrase</fullName>
    </submittedName>
</protein>
<dbReference type="GO" id="GO:0006310">
    <property type="term" value="P:DNA recombination"/>
    <property type="evidence" value="ECO:0007669"/>
    <property type="project" value="UniProtKB-KW"/>
</dbReference>
<dbReference type="RefSeq" id="WP_267620320.1">
    <property type="nucleotide sequence ID" value="NZ_JAODIW010000005.1"/>
</dbReference>
<proteinExistence type="predicted"/>
<feature type="region of interest" description="Disordered" evidence="2">
    <location>
        <begin position="1"/>
        <end position="27"/>
    </location>
</feature>
<dbReference type="EMBL" id="JBHSDS010000017">
    <property type="protein sequence ID" value="MFC4360299.1"/>
    <property type="molecule type" value="Genomic_DNA"/>
</dbReference>
<dbReference type="InterPro" id="IPR011010">
    <property type="entry name" value="DNA_brk_join_enz"/>
</dbReference>
<evidence type="ECO:0000313" key="4">
    <source>
        <dbReference type="EMBL" id="MFC4360299.1"/>
    </source>
</evidence>
<keyword evidence="1" id="KW-0233">DNA recombination</keyword>
<name>A0ABD5PHW8_9EURY</name>
<dbReference type="AlphaFoldDB" id="A0ABD5PHW8"/>
<dbReference type="InterPro" id="IPR013762">
    <property type="entry name" value="Integrase-like_cat_sf"/>
</dbReference>
<accession>A0ABD5PHW8</accession>
<dbReference type="InterPro" id="IPR002104">
    <property type="entry name" value="Integrase_catalytic"/>
</dbReference>
<gene>
    <name evidence="4" type="ORF">ACFO0N_20325</name>
</gene>
<dbReference type="Proteomes" id="UP001595921">
    <property type="component" value="Unassembled WGS sequence"/>
</dbReference>
<sequence>MRFTSSGRADERRHGSSKVDPANTSESQDGFWRDRLIGSEQVLNSKEDALTDRQFQLLLEGARRLEEPYASLARFVIFATGRLGMRAGEVTHMTEQWVDWREKVIRIPAFDRCQKGRTDDGPCGYCRRLAHSIAEHNEELSVEQALSTRWSPKTAAGARAIPFDFDIRVEMEIERFFEDLESYPHCRGSVNRRVTDAAEVADGLDSDRVYPHALRATASTFHASRGLTGLPLQSFMGWEKLATAETYLNGTAEATRRALRSVHSSR</sequence>
<dbReference type="Gene3D" id="1.10.443.10">
    <property type="entry name" value="Intergrase catalytic core"/>
    <property type="match status" value="1"/>
</dbReference>
<evidence type="ECO:0000256" key="1">
    <source>
        <dbReference type="ARBA" id="ARBA00023172"/>
    </source>
</evidence>